<gene>
    <name evidence="2" type="ORF">HKW66_Vig0190930</name>
</gene>
<comment type="caution">
    <text evidence="2">The sequence shown here is derived from an EMBL/GenBank/DDBJ whole genome shotgun (WGS) entry which is preliminary data.</text>
</comment>
<sequence length="201" mass="22917">MHPEHHCESLSNSSKPESQSQPARETTFKVRAFPIQKNQNTAMEIWDAGARMWSYYNLSFSLVPVTLLSLLKIHSLSIPKFREELTYIDDKALKFLQMDEQQHSSTVLPEFYPEASGAVSDPYADVQRCNIHSASDIVFKEADRLLFPYRNFEFGYSNSGSLPKEDIHRPVPTVNGCGEFKLHCGENLSDMLIQAQQTLDE</sequence>
<dbReference type="Proteomes" id="UP000743370">
    <property type="component" value="Unassembled WGS sequence"/>
</dbReference>
<dbReference type="AlphaFoldDB" id="A0A8T0KP15"/>
<proteinExistence type="predicted"/>
<dbReference type="EMBL" id="JABFOF010000003">
    <property type="protein sequence ID" value="KAG2401870.1"/>
    <property type="molecule type" value="Genomic_DNA"/>
</dbReference>
<evidence type="ECO:0000313" key="2">
    <source>
        <dbReference type="EMBL" id="KAG2401870.1"/>
    </source>
</evidence>
<organism evidence="2 3">
    <name type="scientific">Phaseolus angularis</name>
    <name type="common">Azuki bean</name>
    <name type="synonym">Vigna angularis</name>
    <dbReference type="NCBI Taxonomy" id="3914"/>
    <lineage>
        <taxon>Eukaryota</taxon>
        <taxon>Viridiplantae</taxon>
        <taxon>Streptophyta</taxon>
        <taxon>Embryophyta</taxon>
        <taxon>Tracheophyta</taxon>
        <taxon>Spermatophyta</taxon>
        <taxon>Magnoliopsida</taxon>
        <taxon>eudicotyledons</taxon>
        <taxon>Gunneridae</taxon>
        <taxon>Pentapetalae</taxon>
        <taxon>rosids</taxon>
        <taxon>fabids</taxon>
        <taxon>Fabales</taxon>
        <taxon>Fabaceae</taxon>
        <taxon>Papilionoideae</taxon>
        <taxon>50 kb inversion clade</taxon>
        <taxon>NPAAA clade</taxon>
        <taxon>indigoferoid/millettioid clade</taxon>
        <taxon>Phaseoleae</taxon>
        <taxon>Vigna</taxon>
    </lineage>
</organism>
<reference evidence="2 3" key="1">
    <citation type="submission" date="2020-05" db="EMBL/GenBank/DDBJ databases">
        <title>Vigna angularis (adzuki bean) Var. LongXiaoDou No. 4 denovo assembly.</title>
        <authorList>
            <person name="Xiang H."/>
        </authorList>
    </citation>
    <scope>NUCLEOTIDE SEQUENCE [LARGE SCALE GENOMIC DNA]</scope>
    <source>
        <tissue evidence="2">Leaf</tissue>
    </source>
</reference>
<evidence type="ECO:0000313" key="3">
    <source>
        <dbReference type="Proteomes" id="UP000743370"/>
    </source>
</evidence>
<evidence type="ECO:0000256" key="1">
    <source>
        <dbReference type="SAM" id="MobiDB-lite"/>
    </source>
</evidence>
<feature type="region of interest" description="Disordered" evidence="1">
    <location>
        <begin position="1"/>
        <end position="25"/>
    </location>
</feature>
<protein>
    <submittedName>
        <fullName evidence="2">Uncharacterized protein</fullName>
    </submittedName>
</protein>
<name>A0A8T0KP15_PHAAN</name>
<feature type="compositionally biased region" description="Polar residues" evidence="1">
    <location>
        <begin position="9"/>
        <end position="24"/>
    </location>
</feature>
<accession>A0A8T0KP15</accession>